<feature type="region of interest" description="Disordered" evidence="2">
    <location>
        <begin position="400"/>
        <end position="584"/>
    </location>
</feature>
<feature type="coiled-coil region" evidence="1">
    <location>
        <begin position="372"/>
        <end position="399"/>
    </location>
</feature>
<feature type="compositionally biased region" description="Acidic residues" evidence="2">
    <location>
        <begin position="453"/>
        <end position="462"/>
    </location>
</feature>
<feature type="compositionally biased region" description="Polar residues" evidence="2">
    <location>
        <begin position="56"/>
        <end position="70"/>
    </location>
</feature>
<feature type="compositionally biased region" description="Acidic residues" evidence="2">
    <location>
        <begin position="1"/>
        <end position="11"/>
    </location>
</feature>
<reference evidence="3 4" key="1">
    <citation type="journal article" date="2018" name="Nat. Ecol. Evol.">
        <title>Pezizomycetes genomes reveal the molecular basis of ectomycorrhizal truffle lifestyle.</title>
        <authorList>
            <person name="Murat C."/>
            <person name="Payen T."/>
            <person name="Noel B."/>
            <person name="Kuo A."/>
            <person name="Morin E."/>
            <person name="Chen J."/>
            <person name="Kohler A."/>
            <person name="Krizsan K."/>
            <person name="Balestrini R."/>
            <person name="Da Silva C."/>
            <person name="Montanini B."/>
            <person name="Hainaut M."/>
            <person name="Levati E."/>
            <person name="Barry K.W."/>
            <person name="Belfiori B."/>
            <person name="Cichocki N."/>
            <person name="Clum A."/>
            <person name="Dockter R.B."/>
            <person name="Fauchery L."/>
            <person name="Guy J."/>
            <person name="Iotti M."/>
            <person name="Le Tacon F."/>
            <person name="Lindquist E.A."/>
            <person name="Lipzen A."/>
            <person name="Malagnac F."/>
            <person name="Mello A."/>
            <person name="Molinier V."/>
            <person name="Miyauchi S."/>
            <person name="Poulain J."/>
            <person name="Riccioni C."/>
            <person name="Rubini A."/>
            <person name="Sitrit Y."/>
            <person name="Splivallo R."/>
            <person name="Traeger S."/>
            <person name="Wang M."/>
            <person name="Zifcakova L."/>
            <person name="Wipf D."/>
            <person name="Zambonelli A."/>
            <person name="Paolocci F."/>
            <person name="Nowrousian M."/>
            <person name="Ottonello S."/>
            <person name="Baldrian P."/>
            <person name="Spatafora J.W."/>
            <person name="Henrissat B."/>
            <person name="Nagy L.G."/>
            <person name="Aury J.M."/>
            <person name="Wincker P."/>
            <person name="Grigoriev I.V."/>
            <person name="Bonfante P."/>
            <person name="Martin F.M."/>
        </authorList>
    </citation>
    <scope>NUCLEOTIDE SEQUENCE [LARGE SCALE GENOMIC DNA]</scope>
    <source>
        <strain evidence="3 4">RN42</strain>
    </source>
</reference>
<feature type="compositionally biased region" description="Basic and acidic residues" evidence="2">
    <location>
        <begin position="203"/>
        <end position="215"/>
    </location>
</feature>
<evidence type="ECO:0000256" key="1">
    <source>
        <dbReference type="SAM" id="Coils"/>
    </source>
</evidence>
<feature type="region of interest" description="Disordered" evidence="2">
    <location>
        <begin position="146"/>
        <end position="178"/>
    </location>
</feature>
<feature type="compositionally biased region" description="Low complexity" evidence="2">
    <location>
        <begin position="71"/>
        <end position="106"/>
    </location>
</feature>
<keyword evidence="1" id="KW-0175">Coiled coil</keyword>
<dbReference type="EMBL" id="ML119660">
    <property type="protein sequence ID" value="RPA84269.1"/>
    <property type="molecule type" value="Genomic_DNA"/>
</dbReference>
<feature type="compositionally biased region" description="Polar residues" evidence="2">
    <location>
        <begin position="644"/>
        <end position="655"/>
    </location>
</feature>
<organism evidence="3 4">
    <name type="scientific">Ascobolus immersus RN42</name>
    <dbReference type="NCBI Taxonomy" id="1160509"/>
    <lineage>
        <taxon>Eukaryota</taxon>
        <taxon>Fungi</taxon>
        <taxon>Dikarya</taxon>
        <taxon>Ascomycota</taxon>
        <taxon>Pezizomycotina</taxon>
        <taxon>Pezizomycetes</taxon>
        <taxon>Pezizales</taxon>
        <taxon>Ascobolaceae</taxon>
        <taxon>Ascobolus</taxon>
    </lineage>
</organism>
<keyword evidence="4" id="KW-1185">Reference proteome</keyword>
<feature type="compositionally biased region" description="Low complexity" evidence="2">
    <location>
        <begin position="566"/>
        <end position="584"/>
    </location>
</feature>
<evidence type="ECO:0000313" key="4">
    <source>
        <dbReference type="Proteomes" id="UP000275078"/>
    </source>
</evidence>
<feature type="region of interest" description="Disordered" evidence="2">
    <location>
        <begin position="193"/>
        <end position="279"/>
    </location>
</feature>
<accession>A0A3N4IER6</accession>
<evidence type="ECO:0000313" key="3">
    <source>
        <dbReference type="EMBL" id="RPA84269.1"/>
    </source>
</evidence>
<feature type="compositionally biased region" description="Polar residues" evidence="2">
    <location>
        <begin position="24"/>
        <end position="38"/>
    </location>
</feature>
<feature type="compositionally biased region" description="Low complexity" evidence="2">
    <location>
        <begin position="659"/>
        <end position="672"/>
    </location>
</feature>
<sequence length="849" mass="93040">MRGDAVEEEMGENGGGMAGVESPSHLTPQRVRSFSFPSRTYPPKSFALPQNEDRSSSSVTNISIRTSCKNSAVVPASPSSSSSSSSASASSSAFSRRPRSVPSSASLYSNTTLCPSCSPFSFLTSLRLSQVVRETYRRTFASNDRIDRSGNTYQSPVDKYGDKGHHHHHQQQYSEDRQFDDLNFSFAQQDDDYMADMMPPMPRPEELSGSKRQREQSSFGSYEEAYRKRARRSPSPPGEKSYVDIDDVDDDYLRDFGGPVEGNHSTPNASTRSRHSIFGSGRRLKTIKPRKSRFIEGSMGNRHSEKPPSVIIGSQTEYDAVSPQLKSGGGAFNENRTRSKPAGEEFSVAGLASAVFTFRAVSYFKDTYWTPRKQKFEEMIALEEQKKRAEEAYQELKKRGMPGTVHPLPPRLQVPPGEYARRKEAARRSREASELMDIDRSRGPSVHSNVRMDEDEDEDELEVGTAVTTDQILPAESYSPKKRHSRKVSDDTAATLVDDYMSSSKSPSSRHQSENPEMEYDFSDRYSHRSPSYQPIPAPLSQTRTNQTTYTQHTQASSSYQTPVRAQTQQTTASAKSTTSSTVKTLKQRASKLFTPRGSAAQKLEEARRERLLKKYSNLEDKLLKARQELEEAGVAPPPLPETLGTSPSQRSLHGSFNGAASVRSAGSRATSQVASPTSPASPVRSAINGVFGPLTSPKAQRQPERGNRRSESLTRNNAQNVPLPASTPTPTEQPVQMSHVAVDVPASRRGRQGSAASTRTAEGERMSVDTTRERAPTERMSVDTTRESMPPPSTTPVGGRRKVESVRSNAGSGRSSVVGSIGSAGTGSSQNGSKKGKLNGGSIRLVSS</sequence>
<feature type="region of interest" description="Disordered" evidence="2">
    <location>
        <begin position="1"/>
        <end position="108"/>
    </location>
</feature>
<dbReference type="OrthoDB" id="5226996at2759"/>
<gene>
    <name evidence="3" type="ORF">BJ508DRAFT_323907</name>
</gene>
<protein>
    <submittedName>
        <fullName evidence="3">Uncharacterized protein</fullName>
    </submittedName>
</protein>
<name>A0A3N4IER6_ASCIM</name>
<feature type="compositionally biased region" description="Low complexity" evidence="2">
    <location>
        <begin position="542"/>
        <end position="555"/>
    </location>
</feature>
<feature type="compositionally biased region" description="Polar residues" evidence="2">
    <location>
        <begin position="714"/>
        <end position="737"/>
    </location>
</feature>
<dbReference type="AlphaFoldDB" id="A0A3N4IER6"/>
<evidence type="ECO:0000256" key="2">
    <source>
        <dbReference type="SAM" id="MobiDB-lite"/>
    </source>
</evidence>
<feature type="compositionally biased region" description="Basic and acidic residues" evidence="2">
    <location>
        <begin position="702"/>
        <end position="713"/>
    </location>
</feature>
<proteinExistence type="predicted"/>
<feature type="compositionally biased region" description="Basic and acidic residues" evidence="2">
    <location>
        <begin position="419"/>
        <end position="442"/>
    </location>
</feature>
<feature type="compositionally biased region" description="Basic and acidic residues" evidence="2">
    <location>
        <begin position="762"/>
        <end position="787"/>
    </location>
</feature>
<feature type="compositionally biased region" description="Polar residues" evidence="2">
    <location>
        <begin position="556"/>
        <end position="565"/>
    </location>
</feature>
<feature type="region of interest" description="Disordered" evidence="2">
    <location>
        <begin position="630"/>
        <end position="849"/>
    </location>
</feature>
<dbReference type="Proteomes" id="UP000275078">
    <property type="component" value="Unassembled WGS sequence"/>
</dbReference>
<feature type="compositionally biased region" description="Low complexity" evidence="2">
    <location>
        <begin position="807"/>
        <end position="834"/>
    </location>
</feature>